<dbReference type="InParanoid" id="A0A2P6NDY3"/>
<name>A0A2P6NDY3_9EUKA</name>
<evidence type="ECO:0000313" key="2">
    <source>
        <dbReference type="Proteomes" id="UP000241769"/>
    </source>
</evidence>
<protein>
    <submittedName>
        <fullName evidence="1">Uncharacterized protein</fullName>
    </submittedName>
</protein>
<dbReference type="EMBL" id="MDYQ01000109">
    <property type="protein sequence ID" value="PRP82167.1"/>
    <property type="molecule type" value="Genomic_DNA"/>
</dbReference>
<organism evidence="1 2">
    <name type="scientific">Planoprotostelium fungivorum</name>
    <dbReference type="NCBI Taxonomy" id="1890364"/>
    <lineage>
        <taxon>Eukaryota</taxon>
        <taxon>Amoebozoa</taxon>
        <taxon>Evosea</taxon>
        <taxon>Variosea</taxon>
        <taxon>Cavosteliida</taxon>
        <taxon>Cavosteliaceae</taxon>
        <taxon>Planoprotostelium</taxon>
    </lineage>
</organism>
<reference evidence="1 2" key="1">
    <citation type="journal article" date="2018" name="Genome Biol. Evol.">
        <title>Multiple Roots of Fruiting Body Formation in Amoebozoa.</title>
        <authorList>
            <person name="Hillmann F."/>
            <person name="Forbes G."/>
            <person name="Novohradska S."/>
            <person name="Ferling I."/>
            <person name="Riege K."/>
            <person name="Groth M."/>
            <person name="Westermann M."/>
            <person name="Marz M."/>
            <person name="Spaller T."/>
            <person name="Winckler T."/>
            <person name="Schaap P."/>
            <person name="Glockner G."/>
        </authorList>
    </citation>
    <scope>NUCLEOTIDE SEQUENCE [LARGE SCALE GENOMIC DNA]</scope>
    <source>
        <strain evidence="1 2">Jena</strain>
    </source>
</reference>
<dbReference type="Proteomes" id="UP000241769">
    <property type="component" value="Unassembled WGS sequence"/>
</dbReference>
<sequence>MRYGEKGQEQHRRRACFTIVLPERCQQTVATVKLTLVVV</sequence>
<keyword evidence="2" id="KW-1185">Reference proteome</keyword>
<accession>A0A2P6NDY3</accession>
<comment type="caution">
    <text evidence="1">The sequence shown here is derived from an EMBL/GenBank/DDBJ whole genome shotgun (WGS) entry which is preliminary data.</text>
</comment>
<proteinExistence type="predicted"/>
<gene>
    <name evidence="1" type="ORF">PROFUN_10438</name>
</gene>
<evidence type="ECO:0000313" key="1">
    <source>
        <dbReference type="EMBL" id="PRP82167.1"/>
    </source>
</evidence>
<dbReference type="AlphaFoldDB" id="A0A2P6NDY3"/>